<dbReference type="EMBL" id="SPHZ02000007">
    <property type="protein sequence ID" value="KAF0907299.1"/>
    <property type="molecule type" value="Genomic_DNA"/>
</dbReference>
<feature type="compositionally biased region" description="Basic residues" evidence="1">
    <location>
        <begin position="46"/>
        <end position="56"/>
    </location>
</feature>
<evidence type="ECO:0000313" key="2">
    <source>
        <dbReference type="EMBL" id="KAF0907297.1"/>
    </source>
</evidence>
<proteinExistence type="predicted"/>
<organism evidence="3 4">
    <name type="scientific">Oryza meyeriana var. granulata</name>
    <dbReference type="NCBI Taxonomy" id="110450"/>
    <lineage>
        <taxon>Eukaryota</taxon>
        <taxon>Viridiplantae</taxon>
        <taxon>Streptophyta</taxon>
        <taxon>Embryophyta</taxon>
        <taxon>Tracheophyta</taxon>
        <taxon>Spermatophyta</taxon>
        <taxon>Magnoliopsida</taxon>
        <taxon>Liliopsida</taxon>
        <taxon>Poales</taxon>
        <taxon>Poaceae</taxon>
        <taxon>BOP clade</taxon>
        <taxon>Oryzoideae</taxon>
        <taxon>Oryzeae</taxon>
        <taxon>Oryzinae</taxon>
        <taxon>Oryza</taxon>
        <taxon>Oryza meyeriana</taxon>
    </lineage>
</organism>
<comment type="caution">
    <text evidence="3">The sequence shown here is derived from an EMBL/GenBank/DDBJ whole genome shotgun (WGS) entry which is preliminary data.</text>
</comment>
<dbReference type="EMBL" id="SPHZ02000007">
    <property type="protein sequence ID" value="KAF0907297.1"/>
    <property type="molecule type" value="Genomic_DNA"/>
</dbReference>
<evidence type="ECO:0000313" key="3">
    <source>
        <dbReference type="EMBL" id="KAF0907299.1"/>
    </source>
</evidence>
<keyword evidence="4" id="KW-1185">Reference proteome</keyword>
<feature type="compositionally biased region" description="Polar residues" evidence="1">
    <location>
        <begin position="1"/>
        <end position="10"/>
    </location>
</feature>
<dbReference type="AlphaFoldDB" id="A0A6G1D4K2"/>
<feature type="compositionally biased region" description="Pro residues" evidence="1">
    <location>
        <begin position="19"/>
        <end position="32"/>
    </location>
</feature>
<name>A0A6G1D4K2_9ORYZ</name>
<protein>
    <submittedName>
        <fullName evidence="3">Uncharacterized protein</fullName>
    </submittedName>
</protein>
<gene>
    <name evidence="2" type="ORF">E2562_015798</name>
    <name evidence="3" type="ORF">E2562_015800</name>
</gene>
<evidence type="ECO:0000313" key="4">
    <source>
        <dbReference type="Proteomes" id="UP000479710"/>
    </source>
</evidence>
<sequence>MQAVFSNCAQHINPHTEPRPPQLAPPGSPPHRAPARGLPSASPFARGHRVRKRLRAPRPELPPAQRPWPLRVIRLRAHGTRARLSCLCVELRLRLASSLPLCAEATPPTAFRVELRRPLAPASSSGSTRRLPARLRAGSFMASSAATPAPRDEVVLPPCRAPAPRGVLLASGRRGHPAYAVPRRPPATARLRV</sequence>
<evidence type="ECO:0000256" key="1">
    <source>
        <dbReference type="SAM" id="MobiDB-lite"/>
    </source>
</evidence>
<feature type="region of interest" description="Disordered" evidence="1">
    <location>
        <begin position="1"/>
        <end position="63"/>
    </location>
</feature>
<accession>A0A6G1D4K2</accession>
<reference evidence="3 4" key="1">
    <citation type="submission" date="2019-11" db="EMBL/GenBank/DDBJ databases">
        <title>Whole genome sequence of Oryza granulata.</title>
        <authorList>
            <person name="Li W."/>
        </authorList>
    </citation>
    <scope>NUCLEOTIDE SEQUENCE [LARGE SCALE GENOMIC DNA]</scope>
    <source>
        <strain evidence="4">cv. Menghai</strain>
        <tissue evidence="3">Leaf</tissue>
    </source>
</reference>
<dbReference type="Proteomes" id="UP000479710">
    <property type="component" value="Unassembled WGS sequence"/>
</dbReference>